<comment type="caution">
    <text evidence="1">The sequence shown here is derived from an EMBL/GenBank/DDBJ whole genome shotgun (WGS) entry which is preliminary data.</text>
</comment>
<sequence>FKEFLKVRQKVAHGNPCPPVEDFDNQFIRSRLAKLLENIQLDNHPITTTSLYQAIIGFLVDQMPMLAVSVRLPIMAIAYPFMVDIAIDLKLEIDSEQIE</sequence>
<name>X1FMW4_9ZZZZ</name>
<protein>
    <submittedName>
        <fullName evidence="1">Uncharacterized protein</fullName>
    </submittedName>
</protein>
<evidence type="ECO:0000313" key="1">
    <source>
        <dbReference type="EMBL" id="GAH46322.1"/>
    </source>
</evidence>
<reference evidence="1" key="1">
    <citation type="journal article" date="2014" name="Front. Microbiol.">
        <title>High frequency of phylogenetically diverse reductive dehalogenase-homologous genes in deep subseafloor sedimentary metagenomes.</title>
        <authorList>
            <person name="Kawai M."/>
            <person name="Futagami T."/>
            <person name="Toyoda A."/>
            <person name="Takaki Y."/>
            <person name="Nishi S."/>
            <person name="Hori S."/>
            <person name="Arai W."/>
            <person name="Tsubouchi T."/>
            <person name="Morono Y."/>
            <person name="Uchiyama I."/>
            <person name="Ito T."/>
            <person name="Fujiyama A."/>
            <person name="Inagaki F."/>
            <person name="Takami H."/>
        </authorList>
    </citation>
    <scope>NUCLEOTIDE SEQUENCE</scope>
    <source>
        <strain evidence="1">Expedition CK06-06</strain>
    </source>
</reference>
<organism evidence="1">
    <name type="scientific">marine sediment metagenome</name>
    <dbReference type="NCBI Taxonomy" id="412755"/>
    <lineage>
        <taxon>unclassified sequences</taxon>
        <taxon>metagenomes</taxon>
        <taxon>ecological metagenomes</taxon>
    </lineage>
</organism>
<dbReference type="EMBL" id="BARU01006248">
    <property type="protein sequence ID" value="GAH46322.1"/>
    <property type="molecule type" value="Genomic_DNA"/>
</dbReference>
<dbReference type="AlphaFoldDB" id="X1FMW4"/>
<gene>
    <name evidence="1" type="ORF">S03H2_12275</name>
</gene>
<accession>X1FMW4</accession>
<feature type="non-terminal residue" evidence="1">
    <location>
        <position position="1"/>
    </location>
</feature>
<proteinExistence type="predicted"/>